<dbReference type="Gene3D" id="2.30.310.10">
    <property type="entry name" value="ibrinogen binding protein from staphylococcus aureus domain"/>
    <property type="match status" value="1"/>
</dbReference>
<accession>H2J7P4</accession>
<dbReference type="GO" id="GO:0000049">
    <property type="term" value="F:tRNA binding"/>
    <property type="evidence" value="ECO:0007669"/>
    <property type="project" value="TreeGrafter"/>
</dbReference>
<dbReference type="STRING" id="443254.Marpi_0973"/>
<dbReference type="GO" id="GO:0043023">
    <property type="term" value="F:ribosomal large subunit binding"/>
    <property type="evidence" value="ECO:0007669"/>
    <property type="project" value="TreeGrafter"/>
</dbReference>
<evidence type="ECO:0000313" key="3">
    <source>
        <dbReference type="Proteomes" id="UP000007161"/>
    </source>
</evidence>
<proteinExistence type="predicted"/>
<evidence type="ECO:0000259" key="1">
    <source>
        <dbReference type="Pfam" id="PF05670"/>
    </source>
</evidence>
<dbReference type="eggNOG" id="COG1293">
    <property type="taxonomic scope" value="Bacteria"/>
</dbReference>
<dbReference type="AlphaFoldDB" id="H2J7P4"/>
<protein>
    <submittedName>
        <fullName evidence="2">Putative RNA-binding protein, snRNP like protein</fullName>
    </submittedName>
</protein>
<dbReference type="OrthoDB" id="9766163at2"/>
<dbReference type="HOGENOM" id="CLU_022481_2_1_0"/>
<feature type="domain" description="NFACT RNA-binding" evidence="1">
    <location>
        <begin position="420"/>
        <end position="515"/>
    </location>
</feature>
<sequence length="528" mass="62930">MPIDGLLLNKLIREAKKFEGQKIRNIYQPVNDEVLLQLQNGFLLFVLKNPSYIISLETKPNMPDTPQNFSMFLRKRIKNAKIMKIEQLGLDRVGYIELSVIDETFEMRNYKLYFELMGRNSNILLVDENNKILDALKKGITPSRSIMPGAEYIPFYKEEYINILKHDKIDFDIDRQLMGFSKLSKKFFFEYIEKYDYISFVSEFMDNLNVYTFDYENKKEILAFRPVNYEYNEFKSPSEGLLNFFEKQSINSRFSELKRRLEKIVIKEIEKYEKLHKKLKLEEKEIQKIPELEKQGRLLQAYLYMFNQKTDFVEVEDWETGEKMRIKLNPLKTPNENLQTIFKKVHKLKSKEIHLKERLKITSEMIDYLYQLWQSIEMAEDIETLMEIREEMIQERFINENNKKKKRKKIISKPLEFNYNGFKILVGKNNIQNDQITREADKEDIWLHVQGIPGAHVIIKTERKKDIPQEVIEYAASLAAYYSKGRMSSKVSVDYTQKKHVWKPKGAKPGMVLYKNFKTIYIEPKSPS</sequence>
<reference evidence="2 3" key="1">
    <citation type="journal article" date="2012" name="J. Bacteriol.">
        <title>Complete Genome Sequence of the Thermophilic, Piezophilic, Heterotrophic Bacterium Marinitoga piezophila KA3.</title>
        <authorList>
            <person name="Lucas S."/>
            <person name="Han J."/>
            <person name="Lapidus A."/>
            <person name="Cheng J.F."/>
            <person name="Goodwin L.A."/>
            <person name="Pitluck S."/>
            <person name="Peters L."/>
            <person name="Mikhailova N."/>
            <person name="Teshima H."/>
            <person name="Detter J.C."/>
            <person name="Han C."/>
            <person name="Tapia R."/>
            <person name="Land M."/>
            <person name="Hauser L."/>
            <person name="Kyrpides N.C."/>
            <person name="Ivanova N."/>
            <person name="Pagani I."/>
            <person name="Vannier P."/>
            <person name="Oger P."/>
            <person name="Bartlett D.H."/>
            <person name="Noll K.M."/>
            <person name="Woyke T."/>
            <person name="Jebbar M."/>
        </authorList>
    </citation>
    <scope>NUCLEOTIDE SEQUENCE [LARGE SCALE GENOMIC DNA]</scope>
    <source>
        <strain evidence="3">DSM 14283 / JCM 11233 / KA3</strain>
    </source>
</reference>
<dbReference type="PANTHER" id="PTHR15239">
    <property type="entry name" value="NUCLEAR EXPORT MEDIATOR FACTOR NEMF"/>
    <property type="match status" value="1"/>
</dbReference>
<keyword evidence="3" id="KW-1185">Reference proteome</keyword>
<dbReference type="InterPro" id="IPR008532">
    <property type="entry name" value="NFACT_RNA-bd"/>
</dbReference>
<dbReference type="GO" id="GO:0072344">
    <property type="term" value="P:rescue of stalled ribosome"/>
    <property type="evidence" value="ECO:0007669"/>
    <property type="project" value="TreeGrafter"/>
</dbReference>
<name>H2J7P4_MARPK</name>
<gene>
    <name evidence="2" type="ordered locus">Marpi_0973</name>
</gene>
<dbReference type="Proteomes" id="UP000007161">
    <property type="component" value="Chromosome"/>
</dbReference>
<organism evidence="2 3">
    <name type="scientific">Marinitoga piezophila (strain DSM 14283 / JCM 11233 / KA3)</name>
    <dbReference type="NCBI Taxonomy" id="443254"/>
    <lineage>
        <taxon>Bacteria</taxon>
        <taxon>Thermotogati</taxon>
        <taxon>Thermotogota</taxon>
        <taxon>Thermotogae</taxon>
        <taxon>Petrotogales</taxon>
        <taxon>Petrotogaceae</taxon>
        <taxon>Marinitoga</taxon>
    </lineage>
</organism>
<reference evidence="3" key="2">
    <citation type="submission" date="2012-01" db="EMBL/GenBank/DDBJ databases">
        <title>Complete sequence of chromosome of Marinitoga piezophila KA3.</title>
        <authorList>
            <person name="Lucas S."/>
            <person name="Han J."/>
            <person name="Lapidus A."/>
            <person name="Cheng J.-F."/>
            <person name="Goodwin L."/>
            <person name="Pitluck S."/>
            <person name="Peters L."/>
            <person name="Mikhailova N."/>
            <person name="Teshima H."/>
            <person name="Detter J.C."/>
            <person name="Han C."/>
            <person name="Tapia R."/>
            <person name="Land M."/>
            <person name="Hauser L."/>
            <person name="Kyrpides N."/>
            <person name="Ivanova N."/>
            <person name="Pagani I."/>
            <person name="Jebbar M."/>
            <person name="Vannier P."/>
            <person name="Oger P."/>
            <person name="Cario A."/>
            <person name="Bartlett D."/>
            <person name="Noll K.M."/>
            <person name="Woyke T."/>
        </authorList>
    </citation>
    <scope>NUCLEOTIDE SEQUENCE [LARGE SCALE GENOMIC DNA]</scope>
    <source>
        <strain evidence="3">DSM 14283 / JCM 11233 / KA3</strain>
    </source>
</reference>
<dbReference type="RefSeq" id="WP_014296457.1">
    <property type="nucleotide sequence ID" value="NC_016751.1"/>
</dbReference>
<dbReference type="PANTHER" id="PTHR15239:SF6">
    <property type="entry name" value="RIBOSOME QUALITY CONTROL COMPLEX SUBUNIT NEMF"/>
    <property type="match status" value="1"/>
</dbReference>
<dbReference type="Pfam" id="PF05670">
    <property type="entry name" value="NFACT-R_1"/>
    <property type="match status" value="1"/>
</dbReference>
<dbReference type="GO" id="GO:1990112">
    <property type="term" value="C:RQC complex"/>
    <property type="evidence" value="ECO:0007669"/>
    <property type="project" value="TreeGrafter"/>
</dbReference>
<dbReference type="KEGG" id="mpz:Marpi_0973"/>
<dbReference type="InterPro" id="IPR051608">
    <property type="entry name" value="RQC_Subunit_NEMF"/>
</dbReference>
<dbReference type="EMBL" id="CP003257">
    <property type="protein sequence ID" value="AEX85385.1"/>
    <property type="molecule type" value="Genomic_DNA"/>
</dbReference>
<evidence type="ECO:0000313" key="2">
    <source>
        <dbReference type="EMBL" id="AEX85385.1"/>
    </source>
</evidence>
<dbReference type="Pfam" id="PF05833">
    <property type="entry name" value="NFACT_N"/>
    <property type="match status" value="1"/>
</dbReference>